<dbReference type="SUPFAM" id="SSF75011">
    <property type="entry name" value="3-carboxy-cis,cis-mucoante lactonizing enzyme"/>
    <property type="match status" value="1"/>
</dbReference>
<feature type="compositionally biased region" description="Basic and acidic residues" evidence="1">
    <location>
        <begin position="74"/>
        <end position="91"/>
    </location>
</feature>
<sequence length="1935" mass="223180">MDDPKGNIPRTPTTQKSVSHDPATKSDERVDKKEWRNERDEGSGSSDEGHDSTSRSVKRFKAYKGKGRSKKTEKKQQQKAEQHRIDSQDCCSKEFRQDIIKESNYFECSGLSTNSTLQNTPRTSTTQKSVSRDPATKSDERVEKKKRRNERDDGSGSSDEGHKSTSWSVKRFKAYKGKGSRKETEKKQQQKAEQHRIDSQDCCSKEFRQDIIKESNYFECSGLSTNSTLQNTPRTSTTQKSVSRDPATKSDERVEKKKRRNERDDGSGSSDEGHKSTSWSVKRFKAFRQDLVIEEDRISQKHMKNQDISIEQDLELFQKNLYDTFVTSNSYKTIGVPKIDKFRSVCPVGTREAKIEESGEDVCNIISKIIVLQDAVVTYSELFKTICCATSDKGRNEVHCPSSVTDFTRIGQKSVLATLPFRQMILIINPSSLKLKTLPLGFYMVSYLQHSTFIGVEMFGKTIYLVDWDDNEIIEQFITKELPADIAVGSQNNLLISFTNINRVICYNLNGQQLFEVEVHSLDLPTNIAVYQNHFYVLQGHIIYRISATGAVSKREIGRRCRYISVGKDTIFLIDYLCFPHTIKTNKDFWSRLSYSHQLHSHSLNNYIYTEDCNNITNILPMTTSSILMIYKNKKAIFFTDIGGKISQNNLTFDFSPSIFCRLNSNSFLVFHHEMKRLQYITCPELNKGPLIKVQSDYIKICHMVSNRCLALTTSDNKQEIHILLIKEDKVDIIERISLEHDNVTIAATPINFVVLDRRKNKLVFYSASSEKLFEKYLQFYGYPHHIHSDNIYFYVFFKKESVVICYNIHGEIKWQWKLPFPVHPHIAIFQGTVYVPDVEHNRVLLYEYYDQSSCRLHIKTPYIRNLNIRLKEKENDKKTLIVEICHLVNGQLVVSDINSDCLLYISNEGEIVSRLSLPSTATDICQWDCNQIGVTLPLEKQLRVIGNLSKTVRTISLSHAYVKVCKLGNGHIVCYSDKPSQLDILAIKNYNQVEMIRRINIPFVVKSLEIENKTLKLLIVTRNKVFQYNTSIDSVGHSYRNSIKMIPRDFLSGVKHSHNFSGGCIDKMFVYLIGNSRVLAINDHNLVGRDHIMNNQLILYIDLLDVFSRNICVGEMWSSTLYVQDMTVSDKARHVIVPPGFGDEKLVRIDCLVITENNLIAVYDSENRNIKILTFDGQLLDFIKLGVSSEFKSDINMCRWQSNTLIITTKFQLLTLKVEFPLSLTIYQTENVYEFIASLSNNQLACRRRGEAGTLYVIEIDEVFLTVNIIKKLDAGRILLEGHIDSVHDIITDANDVIIVNNNRYFDFFNTDGEHLHSIRHYMDYSSISNTMTTDNCYLYVHGQWERYFGGNKYNNILCFTQTGEYSRRFLNDRIYKDEVNFTSINCKGPRFVGSCSNINKLYVEGLFQVKREIFPVTRLLTDKCPVQVKDIDISDEGKTIVCEKANNGIVKIFDRDGQMLCHKDVRSLVGGVCFTGDSDIMVTIPERQEIFQLKQQDLEKYKVWQSHVPYGVIWRTEANIYWCVHINLIEYHRIKIDGDQVNILESSSILNLDSGLHFPSITSQMNKKIFSIELINNLEQSRGDGEGRKGKSNEISSKVRLKVRCGNYIAESMSGIQEVSVKKLPYRTAVVPLSIPTVEEPVNYLYDFDSNRSKLIKLYDNFSVFMFRDTVTLICTTTGDILQHKQLPQPSPLDICRWTNKRFIVVYDKRLVVFNRDLCRLKIINTEKYYNRICKYNENQLVCGGISSSRESFCVYVDVLDIDIDNGTCERKNEMYSEVKMREWEEVGVWMWMLMREEVGLGVLDIAVTSSGDVVVVKWENDSQDVVVLWYREKSLVNSICLPKCTNYLNFKHRPCLTTLGDYVYVTDRLNNIYQIPGHIPHQTSEDIHKYLLLRDDDNEVFQVLGFDISDNSFMVFGIIAGRQSFAFFHYER</sequence>
<dbReference type="EMBL" id="OX597840">
    <property type="protein sequence ID" value="CAI9741697.1"/>
    <property type="molecule type" value="Genomic_DNA"/>
</dbReference>
<protein>
    <submittedName>
        <fullName evidence="2">Uncharacterized protein</fullName>
    </submittedName>
</protein>
<keyword evidence="3" id="KW-1185">Reference proteome</keyword>
<feature type="compositionally biased region" description="Basic residues" evidence="1">
    <location>
        <begin position="170"/>
        <end position="179"/>
    </location>
</feature>
<accession>A0AA36FL51</accession>
<dbReference type="InterPro" id="IPR011047">
    <property type="entry name" value="Quinoprotein_ADH-like_sf"/>
</dbReference>
<feature type="compositionally biased region" description="Basic and acidic residues" evidence="1">
    <location>
        <begin position="130"/>
        <end position="163"/>
    </location>
</feature>
<feature type="compositionally biased region" description="Polar residues" evidence="1">
    <location>
        <begin position="222"/>
        <end position="241"/>
    </location>
</feature>
<feature type="compositionally biased region" description="Basic and acidic residues" evidence="1">
    <location>
        <begin position="18"/>
        <end position="53"/>
    </location>
</feature>
<feature type="compositionally biased region" description="Basic residues" evidence="1">
    <location>
        <begin position="56"/>
        <end position="73"/>
    </location>
</feature>
<gene>
    <name evidence="2" type="ORF">OCTVUL_1B004353</name>
</gene>
<dbReference type="InterPro" id="IPR011042">
    <property type="entry name" value="6-blade_b-propeller_TolB-like"/>
</dbReference>
<feature type="compositionally biased region" description="Basic and acidic residues" evidence="1">
    <location>
        <begin position="242"/>
        <end position="275"/>
    </location>
</feature>
<feature type="region of interest" description="Disordered" evidence="1">
    <location>
        <begin position="222"/>
        <end position="277"/>
    </location>
</feature>
<feature type="region of interest" description="Disordered" evidence="1">
    <location>
        <begin position="106"/>
        <end position="203"/>
    </location>
</feature>
<evidence type="ECO:0000313" key="2">
    <source>
        <dbReference type="EMBL" id="CAI9741697.1"/>
    </source>
</evidence>
<name>A0AA36FL51_OCTVU</name>
<dbReference type="SUPFAM" id="SSF50998">
    <property type="entry name" value="Quinoprotein alcohol dehydrogenase-like"/>
    <property type="match status" value="1"/>
</dbReference>
<dbReference type="SUPFAM" id="SSF63825">
    <property type="entry name" value="YWTD domain"/>
    <property type="match status" value="1"/>
</dbReference>
<proteinExistence type="predicted"/>
<evidence type="ECO:0000256" key="1">
    <source>
        <dbReference type="SAM" id="MobiDB-lite"/>
    </source>
</evidence>
<dbReference type="Gene3D" id="2.120.10.30">
    <property type="entry name" value="TolB, C-terminal domain"/>
    <property type="match status" value="1"/>
</dbReference>
<feature type="compositionally biased region" description="Basic and acidic residues" evidence="1">
    <location>
        <begin position="180"/>
        <end position="203"/>
    </location>
</feature>
<feature type="compositionally biased region" description="Polar residues" evidence="1">
    <location>
        <begin position="110"/>
        <end position="129"/>
    </location>
</feature>
<organism evidence="2 3">
    <name type="scientific">Octopus vulgaris</name>
    <name type="common">Common octopus</name>
    <dbReference type="NCBI Taxonomy" id="6645"/>
    <lineage>
        <taxon>Eukaryota</taxon>
        <taxon>Metazoa</taxon>
        <taxon>Spiralia</taxon>
        <taxon>Lophotrochozoa</taxon>
        <taxon>Mollusca</taxon>
        <taxon>Cephalopoda</taxon>
        <taxon>Coleoidea</taxon>
        <taxon>Octopodiformes</taxon>
        <taxon>Octopoda</taxon>
        <taxon>Incirrata</taxon>
        <taxon>Octopodidae</taxon>
        <taxon>Octopus</taxon>
    </lineage>
</organism>
<dbReference type="Proteomes" id="UP001162480">
    <property type="component" value="Chromosome 27"/>
</dbReference>
<evidence type="ECO:0000313" key="3">
    <source>
        <dbReference type="Proteomes" id="UP001162480"/>
    </source>
</evidence>
<feature type="region of interest" description="Disordered" evidence="1">
    <location>
        <begin position="1"/>
        <end position="91"/>
    </location>
</feature>
<reference evidence="2" key="1">
    <citation type="submission" date="2023-08" db="EMBL/GenBank/DDBJ databases">
        <authorList>
            <person name="Alioto T."/>
            <person name="Alioto T."/>
            <person name="Gomez Garrido J."/>
        </authorList>
    </citation>
    <scope>NUCLEOTIDE SEQUENCE</scope>
</reference>